<feature type="repeat" description="ANK" evidence="3">
    <location>
        <begin position="55"/>
        <end position="87"/>
    </location>
</feature>
<dbReference type="PANTHER" id="PTHR24171">
    <property type="entry name" value="ANKYRIN REPEAT DOMAIN-CONTAINING PROTEIN 39-RELATED"/>
    <property type="match status" value="1"/>
</dbReference>
<dbReference type="PANTHER" id="PTHR24171:SF8">
    <property type="entry name" value="BRCA1-ASSOCIATED RING DOMAIN PROTEIN 1"/>
    <property type="match status" value="1"/>
</dbReference>
<sequence length="251" mass="27489">MRSLPHSSFLQSTGDYVMGNSNRPMTAGRAASCGRAHKSDRQLVLDQDVDATDTYGYTMLMFAARDGDVKKVRFLLENNASTDIRNGYGATALHFAASWGQRMIARLLLERGAYVNALDNSGKTPLMRAAANGDTKLVRVLLEHGAETSIRDAFGWNAERLAASAGHYKVFVTLQKHEHRRSTSSHGALRWSQRSSGVFSALNLRLSTTMKDAKPRSEVGTPFPASIDQLSNQPGSNGLLPLRTDPCHLQL</sequence>
<dbReference type="PROSITE" id="PS50088">
    <property type="entry name" value="ANK_REPEAT"/>
    <property type="match status" value="3"/>
</dbReference>
<protein>
    <submittedName>
        <fullName evidence="5">Uncharacterized protein</fullName>
    </submittedName>
</protein>
<keyword evidence="1" id="KW-0677">Repeat</keyword>
<dbReference type="InterPro" id="IPR036770">
    <property type="entry name" value="Ankyrin_rpt-contain_sf"/>
</dbReference>
<dbReference type="GO" id="GO:0085020">
    <property type="term" value="P:protein K6-linked ubiquitination"/>
    <property type="evidence" value="ECO:0007669"/>
    <property type="project" value="TreeGrafter"/>
</dbReference>
<accession>W2Y4Q6</accession>
<name>W2Y4Q6_PHYNI</name>
<feature type="region of interest" description="Disordered" evidence="4">
    <location>
        <begin position="211"/>
        <end position="243"/>
    </location>
</feature>
<dbReference type="AlphaFoldDB" id="W2Y4Q6"/>
<reference evidence="5 6" key="1">
    <citation type="submission" date="2013-11" db="EMBL/GenBank/DDBJ databases">
        <title>The Genome Sequence of Phytophthora parasitica P10297.</title>
        <authorList>
            <consortium name="The Broad Institute Genomics Platform"/>
            <person name="Russ C."/>
            <person name="Tyler B."/>
            <person name="Panabieres F."/>
            <person name="Shan W."/>
            <person name="Tripathy S."/>
            <person name="Grunwald N."/>
            <person name="Machado M."/>
            <person name="Johnson C.S."/>
            <person name="Walker B."/>
            <person name="Young S.K."/>
            <person name="Zeng Q."/>
            <person name="Gargeya S."/>
            <person name="Fitzgerald M."/>
            <person name="Haas B."/>
            <person name="Abouelleil A."/>
            <person name="Allen A.W."/>
            <person name="Alvarado L."/>
            <person name="Arachchi H.M."/>
            <person name="Berlin A.M."/>
            <person name="Chapman S.B."/>
            <person name="Gainer-Dewar J."/>
            <person name="Goldberg J."/>
            <person name="Griggs A."/>
            <person name="Gujja S."/>
            <person name="Hansen M."/>
            <person name="Howarth C."/>
            <person name="Imamovic A."/>
            <person name="Ireland A."/>
            <person name="Larimer J."/>
            <person name="McCowan C."/>
            <person name="Murphy C."/>
            <person name="Pearson M."/>
            <person name="Poon T.W."/>
            <person name="Priest M."/>
            <person name="Roberts A."/>
            <person name="Saif S."/>
            <person name="Shea T."/>
            <person name="Sisk P."/>
            <person name="Sykes S."/>
            <person name="Wortman J."/>
            <person name="Nusbaum C."/>
            <person name="Birren B."/>
        </authorList>
    </citation>
    <scope>NUCLEOTIDE SEQUENCE [LARGE SCALE GENOMIC DNA]</scope>
    <source>
        <strain evidence="5 6">P10297</strain>
    </source>
</reference>
<dbReference type="EMBL" id="ANIY01004484">
    <property type="protein sequence ID" value="ETP29159.1"/>
    <property type="molecule type" value="Genomic_DNA"/>
</dbReference>
<keyword evidence="2 3" id="KW-0040">ANK repeat</keyword>
<dbReference type="OrthoDB" id="92654at2759"/>
<gene>
    <name evidence="5" type="ORF">F442_21645</name>
</gene>
<dbReference type="Proteomes" id="UP000018948">
    <property type="component" value="Unassembled WGS sequence"/>
</dbReference>
<dbReference type="InterPro" id="IPR002110">
    <property type="entry name" value="Ankyrin_rpt"/>
</dbReference>
<dbReference type="PRINTS" id="PR01415">
    <property type="entry name" value="ANKYRIN"/>
</dbReference>
<feature type="repeat" description="ANK" evidence="3">
    <location>
        <begin position="121"/>
        <end position="153"/>
    </location>
</feature>
<feature type="repeat" description="ANK" evidence="3">
    <location>
        <begin position="88"/>
        <end position="120"/>
    </location>
</feature>
<dbReference type="GO" id="GO:0004842">
    <property type="term" value="F:ubiquitin-protein transferase activity"/>
    <property type="evidence" value="ECO:0007669"/>
    <property type="project" value="TreeGrafter"/>
</dbReference>
<dbReference type="PROSITE" id="PS50297">
    <property type="entry name" value="ANK_REP_REGION"/>
    <property type="match status" value="3"/>
</dbReference>
<evidence type="ECO:0000256" key="3">
    <source>
        <dbReference type="PROSITE-ProRule" id="PRU00023"/>
    </source>
</evidence>
<dbReference type="Pfam" id="PF00023">
    <property type="entry name" value="Ank"/>
    <property type="match status" value="1"/>
</dbReference>
<evidence type="ECO:0000256" key="1">
    <source>
        <dbReference type="ARBA" id="ARBA00022737"/>
    </source>
</evidence>
<evidence type="ECO:0000313" key="6">
    <source>
        <dbReference type="Proteomes" id="UP000018948"/>
    </source>
</evidence>
<dbReference type="SUPFAM" id="SSF48403">
    <property type="entry name" value="Ankyrin repeat"/>
    <property type="match status" value="1"/>
</dbReference>
<dbReference type="Pfam" id="PF12796">
    <property type="entry name" value="Ank_2"/>
    <property type="match status" value="1"/>
</dbReference>
<dbReference type="Gene3D" id="1.25.40.20">
    <property type="entry name" value="Ankyrin repeat-containing domain"/>
    <property type="match status" value="1"/>
</dbReference>
<evidence type="ECO:0000313" key="5">
    <source>
        <dbReference type="EMBL" id="ETP29159.1"/>
    </source>
</evidence>
<dbReference type="SMART" id="SM00248">
    <property type="entry name" value="ANK"/>
    <property type="match status" value="4"/>
</dbReference>
<organism evidence="5 6">
    <name type="scientific">Phytophthora nicotianae P10297</name>
    <dbReference type="NCBI Taxonomy" id="1317064"/>
    <lineage>
        <taxon>Eukaryota</taxon>
        <taxon>Sar</taxon>
        <taxon>Stramenopiles</taxon>
        <taxon>Oomycota</taxon>
        <taxon>Peronosporomycetes</taxon>
        <taxon>Peronosporales</taxon>
        <taxon>Peronosporaceae</taxon>
        <taxon>Phytophthora</taxon>
    </lineage>
</organism>
<evidence type="ECO:0000256" key="4">
    <source>
        <dbReference type="SAM" id="MobiDB-lite"/>
    </source>
</evidence>
<comment type="caution">
    <text evidence="5">The sequence shown here is derived from an EMBL/GenBank/DDBJ whole genome shotgun (WGS) entry which is preliminary data.</text>
</comment>
<evidence type="ECO:0000256" key="2">
    <source>
        <dbReference type="ARBA" id="ARBA00023043"/>
    </source>
</evidence>
<proteinExistence type="predicted"/>